<feature type="domain" description="HTH araC/xylS-type" evidence="4">
    <location>
        <begin position="310"/>
        <end position="408"/>
    </location>
</feature>
<dbReference type="Gene3D" id="1.10.10.60">
    <property type="entry name" value="Homeodomain-like"/>
    <property type="match status" value="2"/>
</dbReference>
<evidence type="ECO:0000313" key="6">
    <source>
        <dbReference type="Proteomes" id="UP000224386"/>
    </source>
</evidence>
<dbReference type="SUPFAM" id="SSF46689">
    <property type="entry name" value="Homeodomain-like"/>
    <property type="match status" value="2"/>
</dbReference>
<evidence type="ECO:0000256" key="3">
    <source>
        <dbReference type="ARBA" id="ARBA00023163"/>
    </source>
</evidence>
<organism evidence="5 6">
    <name type="scientific">Bacillus cereus</name>
    <dbReference type="NCBI Taxonomy" id="1396"/>
    <lineage>
        <taxon>Bacteria</taxon>
        <taxon>Bacillati</taxon>
        <taxon>Bacillota</taxon>
        <taxon>Bacilli</taxon>
        <taxon>Bacillales</taxon>
        <taxon>Bacillaceae</taxon>
        <taxon>Bacillus</taxon>
        <taxon>Bacillus cereus group</taxon>
    </lineage>
</organism>
<dbReference type="Pfam" id="PF12833">
    <property type="entry name" value="HTH_18"/>
    <property type="match status" value="1"/>
</dbReference>
<dbReference type="PROSITE" id="PS01124">
    <property type="entry name" value="HTH_ARAC_FAMILY_2"/>
    <property type="match status" value="1"/>
</dbReference>
<dbReference type="PROSITE" id="PS00041">
    <property type="entry name" value="HTH_ARAC_FAMILY_1"/>
    <property type="match status" value="1"/>
</dbReference>
<keyword evidence="2" id="KW-0238">DNA-binding</keyword>
<name>A0A2C1LVB3_BACCE</name>
<protein>
    <submittedName>
        <fullName evidence="5">AraC family transcriptional regulator</fullName>
    </submittedName>
</protein>
<dbReference type="Proteomes" id="UP000224386">
    <property type="component" value="Unassembled WGS sequence"/>
</dbReference>
<evidence type="ECO:0000313" key="5">
    <source>
        <dbReference type="EMBL" id="PFQ36741.1"/>
    </source>
</evidence>
<keyword evidence="1" id="KW-0805">Transcription regulation</keyword>
<evidence type="ECO:0000259" key="4">
    <source>
        <dbReference type="PROSITE" id="PS01124"/>
    </source>
</evidence>
<dbReference type="AlphaFoldDB" id="A0A2C1LVB3"/>
<accession>A0A2C1LVB3</accession>
<dbReference type="InterPro" id="IPR018062">
    <property type="entry name" value="HTH_AraC-typ_CS"/>
</dbReference>
<proteinExistence type="predicted"/>
<evidence type="ECO:0000256" key="1">
    <source>
        <dbReference type="ARBA" id="ARBA00023015"/>
    </source>
</evidence>
<dbReference type="SMART" id="SM00342">
    <property type="entry name" value="HTH_ARAC"/>
    <property type="match status" value="1"/>
</dbReference>
<dbReference type="InterPro" id="IPR018060">
    <property type="entry name" value="HTH_AraC"/>
</dbReference>
<sequence>MKISNHQNNKEYICHLISQTFEISVRFLDKNKNILYENIYHNTPNPWYSSKEEYLNELYFENDPTNFPIIRNNNFFENFILIHLESNGNFEGTFIIGPSLYFKPFEKMLDRIINNFHIVIKKQEIIEYYHLIPLIKQSALIHISVLLYYMIYLQKINVNTVIKKNKQFKREISMVENPDLYISICHQNDSMRNEISDSSKMFEAIKSGNEEELLKHWDSFPRKTLTVFCITSELRNRKNQAIAGIAIATRYAIDGGLPSEIAFSISELYIQNVEKINDVKSILVLVKEAFCSLTEHVKTYNVRNYSKTITTCQNYISKNIYQEISLKQLAHTTNKNSMYLSTMFKKEVGITISEYIHREKVEEAKKLLTLTNYTLLEISTLLNFNSQSYFSKIFKKNTQITPKQYRNQYTLY</sequence>
<dbReference type="EMBL" id="NVAP01000084">
    <property type="protein sequence ID" value="PFQ36741.1"/>
    <property type="molecule type" value="Genomic_DNA"/>
</dbReference>
<gene>
    <name evidence="5" type="ORF">COK05_29770</name>
</gene>
<keyword evidence="3" id="KW-0804">Transcription</keyword>
<dbReference type="RefSeq" id="WP_098615394.1">
    <property type="nucleotide sequence ID" value="NZ_NUMH01000060.1"/>
</dbReference>
<comment type="caution">
    <text evidence="5">The sequence shown here is derived from an EMBL/GenBank/DDBJ whole genome shotgun (WGS) entry which is preliminary data.</text>
</comment>
<dbReference type="PANTHER" id="PTHR43280:SF34">
    <property type="entry name" value="ARAC-FAMILY TRANSCRIPTIONAL REGULATOR"/>
    <property type="match status" value="1"/>
</dbReference>
<evidence type="ECO:0000256" key="2">
    <source>
        <dbReference type="ARBA" id="ARBA00023125"/>
    </source>
</evidence>
<dbReference type="PANTHER" id="PTHR43280">
    <property type="entry name" value="ARAC-FAMILY TRANSCRIPTIONAL REGULATOR"/>
    <property type="match status" value="1"/>
</dbReference>
<dbReference type="GO" id="GO:0003700">
    <property type="term" value="F:DNA-binding transcription factor activity"/>
    <property type="evidence" value="ECO:0007669"/>
    <property type="project" value="InterPro"/>
</dbReference>
<reference evidence="5 6" key="1">
    <citation type="submission" date="2017-09" db="EMBL/GenBank/DDBJ databases">
        <title>Large-scale bioinformatics analysis of Bacillus genomes uncovers conserved roles of natural products in bacterial physiology.</title>
        <authorList>
            <consortium name="Agbiome Team Llc"/>
            <person name="Bleich R.M."/>
            <person name="Grubbs K.J."/>
            <person name="Santa Maria K.C."/>
            <person name="Allen S.E."/>
            <person name="Farag S."/>
            <person name="Shank E.A."/>
            <person name="Bowers A."/>
        </authorList>
    </citation>
    <scope>NUCLEOTIDE SEQUENCE [LARGE SCALE GENOMIC DNA]</scope>
    <source>
        <strain evidence="5 6">AFS070861</strain>
    </source>
</reference>
<dbReference type="GO" id="GO:0043565">
    <property type="term" value="F:sequence-specific DNA binding"/>
    <property type="evidence" value="ECO:0007669"/>
    <property type="project" value="InterPro"/>
</dbReference>
<dbReference type="InterPro" id="IPR009057">
    <property type="entry name" value="Homeodomain-like_sf"/>
</dbReference>